<name>A0ABW4Q619_9MICC</name>
<gene>
    <name evidence="2" type="ORF">ACFSFX_04175</name>
</gene>
<dbReference type="InterPro" id="IPR036291">
    <property type="entry name" value="NAD(P)-bd_dom_sf"/>
</dbReference>
<proteinExistence type="predicted"/>
<evidence type="ECO:0000259" key="1">
    <source>
        <dbReference type="Pfam" id="PF01370"/>
    </source>
</evidence>
<dbReference type="Gene3D" id="3.40.50.720">
    <property type="entry name" value="NAD(P)-binding Rossmann-like Domain"/>
    <property type="match status" value="1"/>
</dbReference>
<accession>A0ABW4Q619</accession>
<dbReference type="Proteomes" id="UP001597307">
    <property type="component" value="Unassembled WGS sequence"/>
</dbReference>
<dbReference type="SUPFAM" id="SSF51735">
    <property type="entry name" value="NAD(P)-binding Rossmann-fold domains"/>
    <property type="match status" value="1"/>
</dbReference>
<keyword evidence="3" id="KW-1185">Reference proteome</keyword>
<dbReference type="Pfam" id="PF01370">
    <property type="entry name" value="Epimerase"/>
    <property type="match status" value="1"/>
</dbReference>
<reference evidence="3" key="1">
    <citation type="journal article" date="2019" name="Int. J. Syst. Evol. Microbiol.">
        <title>The Global Catalogue of Microorganisms (GCM) 10K type strain sequencing project: providing services to taxonomists for standard genome sequencing and annotation.</title>
        <authorList>
            <consortium name="The Broad Institute Genomics Platform"/>
            <consortium name="The Broad Institute Genome Sequencing Center for Infectious Disease"/>
            <person name="Wu L."/>
            <person name="Ma J."/>
        </authorList>
    </citation>
    <scope>NUCLEOTIDE SEQUENCE [LARGE SCALE GENOMIC DNA]</scope>
    <source>
        <strain evidence="3">JCM 11496</strain>
    </source>
</reference>
<dbReference type="PANTHER" id="PTHR43103">
    <property type="entry name" value="NUCLEOSIDE-DIPHOSPHATE-SUGAR EPIMERASE"/>
    <property type="match status" value="1"/>
</dbReference>
<evidence type="ECO:0000313" key="3">
    <source>
        <dbReference type="Proteomes" id="UP001597307"/>
    </source>
</evidence>
<dbReference type="RefSeq" id="WP_343877997.1">
    <property type="nucleotide sequence ID" value="NZ_BAAAIJ010000009.1"/>
</dbReference>
<evidence type="ECO:0000313" key="2">
    <source>
        <dbReference type="EMBL" id="MFD1845789.1"/>
    </source>
</evidence>
<protein>
    <submittedName>
        <fullName evidence="2">NAD-dependent epimerase/dehydratase family protein</fullName>
    </submittedName>
</protein>
<sequence>MTGATSLDHTPAARGTVLVTGGGGRLGRSVVTGLAEAGYEVVSVDRDRAPEGVFPADVIQEAADLLTDGEPFRIIQAHRPDAVIHLAAIAVPFSAPEEVIFNTNSRLAFTVLQAATELGVGKIITASSPTVLGYGAPSGWLPPAFPLTETTPPRPWNAYALSKYLAEQIMEMFTISHGERSRYAAFRPCFVISPEEWLGAPTQQGHTVEERLADPSLAAPALFNYVDARDVSDFLDVLLQKMGSIPNGQTFFVGAGDSLATEPLADLLPRFIANSGPLTESLTGTRPAFSVDKAHRLLGWAPRRSWRSELQPSGPDSLSFATPSTLDIAAELATASRGNQVNP</sequence>
<dbReference type="EMBL" id="JBHUGA010000009">
    <property type="protein sequence ID" value="MFD1845789.1"/>
    <property type="molecule type" value="Genomic_DNA"/>
</dbReference>
<feature type="domain" description="NAD-dependent epimerase/dehydratase" evidence="1">
    <location>
        <begin position="17"/>
        <end position="254"/>
    </location>
</feature>
<dbReference type="PANTHER" id="PTHR43103:SF6">
    <property type="entry name" value="PUTATIVE-RELATED"/>
    <property type="match status" value="1"/>
</dbReference>
<dbReference type="InterPro" id="IPR001509">
    <property type="entry name" value="Epimerase_deHydtase"/>
</dbReference>
<organism evidence="2 3">
    <name type="scientific">Arthrobacter flavus</name>
    <dbReference type="NCBI Taxonomy" id="95172"/>
    <lineage>
        <taxon>Bacteria</taxon>
        <taxon>Bacillati</taxon>
        <taxon>Actinomycetota</taxon>
        <taxon>Actinomycetes</taxon>
        <taxon>Micrococcales</taxon>
        <taxon>Micrococcaceae</taxon>
        <taxon>Arthrobacter</taxon>
    </lineage>
</organism>
<comment type="caution">
    <text evidence="2">The sequence shown here is derived from an EMBL/GenBank/DDBJ whole genome shotgun (WGS) entry which is preliminary data.</text>
</comment>